<dbReference type="Proteomes" id="UP000254701">
    <property type="component" value="Unassembled WGS sequence"/>
</dbReference>
<dbReference type="Gene3D" id="1.10.260.40">
    <property type="entry name" value="lambda repressor-like DNA-binding domains"/>
    <property type="match status" value="1"/>
</dbReference>
<dbReference type="RefSeq" id="WP_115733671.1">
    <property type="nucleotide sequence ID" value="NZ_BAAAVY010000008.1"/>
</dbReference>
<dbReference type="OrthoDB" id="4419620at2"/>
<accession>A0A380WHH7</accession>
<dbReference type="InterPro" id="IPR010982">
    <property type="entry name" value="Lambda_DNA-bd_dom_sf"/>
</dbReference>
<dbReference type="EMBL" id="UFSM01000001">
    <property type="protein sequence ID" value="SUU88437.1"/>
    <property type="molecule type" value="Genomic_DNA"/>
</dbReference>
<evidence type="ECO:0000313" key="1">
    <source>
        <dbReference type="EMBL" id="SUU88437.1"/>
    </source>
</evidence>
<sequence>MMTGAMCRAARALVEISRQRLAVASSVDEADIEAFERKISIPDEAAIGALQAALEHFGAVLVPEDGGNGAGVRLKFSRSVTKRLSILEGEGGPAASDDVP</sequence>
<reference evidence="1 2" key="1">
    <citation type="submission" date="2018-06" db="EMBL/GenBank/DDBJ databases">
        <authorList>
            <consortium name="Pathogen Informatics"/>
            <person name="Doyle S."/>
        </authorList>
    </citation>
    <scope>NUCLEOTIDE SEQUENCE [LARGE SCALE GENOMIC DNA]</scope>
    <source>
        <strain evidence="1 2">NCTC10684</strain>
    </source>
</reference>
<evidence type="ECO:0000313" key="2">
    <source>
        <dbReference type="Proteomes" id="UP000254701"/>
    </source>
</evidence>
<evidence type="ECO:0008006" key="3">
    <source>
        <dbReference type="Google" id="ProtNLM"/>
    </source>
</evidence>
<name>A0A380WHH7_AMIAI</name>
<protein>
    <recommendedName>
        <fullName evidence="3">DNA-binding protein</fullName>
    </recommendedName>
</protein>
<dbReference type="GO" id="GO:0003677">
    <property type="term" value="F:DNA binding"/>
    <property type="evidence" value="ECO:0007669"/>
    <property type="project" value="InterPro"/>
</dbReference>
<proteinExistence type="predicted"/>
<organism evidence="1 2">
    <name type="scientific">Aminobacter aminovorans</name>
    <name type="common">Chelatobacter heintzii</name>
    <dbReference type="NCBI Taxonomy" id="83263"/>
    <lineage>
        <taxon>Bacteria</taxon>
        <taxon>Pseudomonadati</taxon>
        <taxon>Pseudomonadota</taxon>
        <taxon>Alphaproteobacteria</taxon>
        <taxon>Hyphomicrobiales</taxon>
        <taxon>Phyllobacteriaceae</taxon>
        <taxon>Aminobacter</taxon>
    </lineage>
</organism>
<dbReference type="AlphaFoldDB" id="A0A380WHH7"/>
<gene>
    <name evidence="1" type="ORF">NCTC10684_01661</name>
</gene>